<reference evidence="2" key="1">
    <citation type="submission" date="2020-10" db="EMBL/GenBank/DDBJ databases">
        <title>Ca. Dormibacterota MAGs.</title>
        <authorList>
            <person name="Montgomery K."/>
        </authorList>
    </citation>
    <scope>NUCLEOTIDE SEQUENCE [LARGE SCALE GENOMIC DNA]</scope>
    <source>
        <strain evidence="2">SC8812_S17_10</strain>
    </source>
</reference>
<comment type="caution">
    <text evidence="2">The sequence shown here is derived from an EMBL/GenBank/DDBJ whole genome shotgun (WGS) entry which is preliminary data.</text>
</comment>
<dbReference type="PANTHER" id="PTHR43437:SF3">
    <property type="entry name" value="HYDROXYACYL-THIOESTER DEHYDRATASE TYPE 2, MITOCHONDRIAL"/>
    <property type="match status" value="1"/>
</dbReference>
<proteinExistence type="predicted"/>
<dbReference type="GO" id="GO:0016836">
    <property type="term" value="F:hydro-lyase activity"/>
    <property type="evidence" value="ECO:0007669"/>
    <property type="project" value="UniProtKB-ARBA"/>
</dbReference>
<protein>
    <submittedName>
        <fullName evidence="2">MaoC family dehydratase</fullName>
    </submittedName>
</protein>
<dbReference type="CDD" id="cd03441">
    <property type="entry name" value="R_hydratase_like"/>
    <property type="match status" value="1"/>
</dbReference>
<gene>
    <name evidence="2" type="ORF">JF922_21640</name>
</gene>
<dbReference type="PANTHER" id="PTHR43437">
    <property type="entry name" value="HYDROXYACYL-THIOESTER DEHYDRATASE TYPE 2, MITOCHONDRIAL-RELATED"/>
    <property type="match status" value="1"/>
</dbReference>
<organism evidence="2 3">
    <name type="scientific">Candidatus Nephthysia bennettiae</name>
    <dbReference type="NCBI Taxonomy" id="3127016"/>
    <lineage>
        <taxon>Bacteria</taxon>
        <taxon>Bacillati</taxon>
        <taxon>Candidatus Dormiibacterota</taxon>
        <taxon>Candidatus Dormibacteria</taxon>
        <taxon>Candidatus Dormibacterales</taxon>
        <taxon>Candidatus Dormibacteraceae</taxon>
        <taxon>Candidatus Nephthysia</taxon>
    </lineage>
</organism>
<dbReference type="RefSeq" id="WP_338204584.1">
    <property type="nucleotide sequence ID" value="NZ_JAEKNR010000216.1"/>
</dbReference>
<dbReference type="SUPFAM" id="SSF54637">
    <property type="entry name" value="Thioesterase/thiol ester dehydrase-isomerase"/>
    <property type="match status" value="1"/>
</dbReference>
<dbReference type="InterPro" id="IPR002539">
    <property type="entry name" value="MaoC-like_dom"/>
</dbReference>
<dbReference type="Gene3D" id="3.10.129.10">
    <property type="entry name" value="Hotdog Thioesterase"/>
    <property type="match status" value="1"/>
</dbReference>
<dbReference type="Pfam" id="PF01575">
    <property type="entry name" value="MaoC_dehydratas"/>
    <property type="match status" value="1"/>
</dbReference>
<evidence type="ECO:0000313" key="3">
    <source>
        <dbReference type="Proteomes" id="UP000612893"/>
    </source>
</evidence>
<dbReference type="Proteomes" id="UP000612893">
    <property type="component" value="Unassembled WGS sequence"/>
</dbReference>
<dbReference type="InterPro" id="IPR029069">
    <property type="entry name" value="HotDog_dom_sf"/>
</dbReference>
<feature type="domain" description="MaoC-like" evidence="1">
    <location>
        <begin position="14"/>
        <end position="107"/>
    </location>
</feature>
<keyword evidence="3" id="KW-1185">Reference proteome</keyword>
<dbReference type="AlphaFoldDB" id="A0A934KCQ0"/>
<dbReference type="InterPro" id="IPR050965">
    <property type="entry name" value="UPF0336/Enoyl-CoA_hydratase"/>
</dbReference>
<dbReference type="EMBL" id="JAEKNR010000216">
    <property type="protein sequence ID" value="MBJ7600658.1"/>
    <property type="molecule type" value="Genomic_DNA"/>
</dbReference>
<accession>A0A934KCQ0</accession>
<evidence type="ECO:0000313" key="2">
    <source>
        <dbReference type="EMBL" id="MBJ7600658.1"/>
    </source>
</evidence>
<sequence>MELDLRVGLELPSRTRHVSQELMLQYTHTLGASNPIHFDAGYAAQTHFGGPIASGPIALGLLDDAMASAFPREWLTGGRLAVAFVKPVRPGDTITTSVRLRDMARQEGRERLVFEVECLNQHREPVLAGTATVERGRPR</sequence>
<name>A0A934KCQ0_9BACT</name>
<evidence type="ECO:0000259" key="1">
    <source>
        <dbReference type="Pfam" id="PF01575"/>
    </source>
</evidence>